<accession>A0A3P7PDT9</accession>
<gene>
    <name evidence="1" type="ORF">PATL70BA_1200</name>
</gene>
<reference evidence="1 2" key="1">
    <citation type="submission" date="2018-09" db="EMBL/GenBank/DDBJ databases">
        <authorList>
            <person name="Postec A."/>
        </authorList>
    </citation>
    <scope>NUCLEOTIDE SEQUENCE [LARGE SCALE GENOMIC DNA]</scope>
    <source>
        <strain evidence="1">70B-A</strain>
    </source>
</reference>
<evidence type="ECO:0000313" key="2">
    <source>
        <dbReference type="Proteomes" id="UP000279029"/>
    </source>
</evidence>
<dbReference type="RefSeq" id="WP_125136473.1">
    <property type="nucleotide sequence ID" value="NZ_LR130778.1"/>
</dbReference>
<keyword evidence="2" id="KW-1185">Reference proteome</keyword>
<organism evidence="1 2">
    <name type="scientific">Petrocella atlantisensis</name>
    <dbReference type="NCBI Taxonomy" id="2173034"/>
    <lineage>
        <taxon>Bacteria</taxon>
        <taxon>Bacillati</taxon>
        <taxon>Bacillota</taxon>
        <taxon>Clostridia</taxon>
        <taxon>Lachnospirales</taxon>
        <taxon>Vallitaleaceae</taxon>
        <taxon>Petrocella</taxon>
    </lineage>
</organism>
<proteinExistence type="predicted"/>
<dbReference type="Proteomes" id="UP000279029">
    <property type="component" value="Chromosome"/>
</dbReference>
<dbReference type="AlphaFoldDB" id="A0A3P7PDT9"/>
<dbReference type="EMBL" id="LR130778">
    <property type="protein sequence ID" value="VDN47078.1"/>
    <property type="molecule type" value="Genomic_DNA"/>
</dbReference>
<protein>
    <submittedName>
        <fullName evidence="1">Uncharacterized protein</fullName>
    </submittedName>
</protein>
<dbReference type="OrthoDB" id="2084180at2"/>
<sequence length="178" mass="20625">MRIIRNCNTCEFNFNQICAGHGDILSYGDAIPEELDNNVICTGWGVSFEYYDSLIEKVPWYIQKNYSYMDQSIDYDEFIRRIDADEKGLGIDVNLYDAIEHVYGLKIFELAEILDVSIGVIMYARRRGTVSKRVIEFSPKLCIPPKFFGKFLSTDLSELEQCCKEFYGVKQIQDVPHK</sequence>
<dbReference type="KEGG" id="cbar:PATL70BA_1200"/>
<evidence type="ECO:0000313" key="1">
    <source>
        <dbReference type="EMBL" id="VDN47078.1"/>
    </source>
</evidence>
<name>A0A3P7PDT9_9FIRM</name>